<proteinExistence type="predicted"/>
<evidence type="ECO:0000256" key="1">
    <source>
        <dbReference type="SAM" id="MobiDB-lite"/>
    </source>
</evidence>
<name>A0ABU2U380_9ACTN</name>
<dbReference type="RefSeq" id="WP_311699040.1">
    <property type="nucleotide sequence ID" value="NZ_JAVREY010000056.1"/>
</dbReference>
<comment type="caution">
    <text evidence="2">The sequence shown here is derived from an EMBL/GenBank/DDBJ whole genome shotgun (WGS) entry which is preliminary data.</text>
</comment>
<accession>A0ABU2U380</accession>
<gene>
    <name evidence="2" type="ORF">RM764_32080</name>
</gene>
<evidence type="ECO:0000313" key="3">
    <source>
        <dbReference type="Proteomes" id="UP001183809"/>
    </source>
</evidence>
<protein>
    <recommendedName>
        <fullName evidence="4">Large ATP-binding protein</fullName>
    </recommendedName>
</protein>
<feature type="region of interest" description="Disordered" evidence="1">
    <location>
        <begin position="238"/>
        <end position="276"/>
    </location>
</feature>
<keyword evidence="3" id="KW-1185">Reference proteome</keyword>
<reference evidence="3" key="1">
    <citation type="submission" date="2023-07" db="EMBL/GenBank/DDBJ databases">
        <title>30 novel species of actinomycetes from the DSMZ collection.</title>
        <authorList>
            <person name="Nouioui I."/>
        </authorList>
    </citation>
    <scope>NUCLEOTIDE SEQUENCE [LARGE SCALE GENOMIC DNA]</scope>
    <source>
        <strain evidence="3">DSM 41699</strain>
    </source>
</reference>
<feature type="compositionally biased region" description="Low complexity" evidence="1">
    <location>
        <begin position="238"/>
        <end position="258"/>
    </location>
</feature>
<feature type="compositionally biased region" description="Polar residues" evidence="1">
    <location>
        <begin position="266"/>
        <end position="276"/>
    </location>
</feature>
<evidence type="ECO:0008006" key="4">
    <source>
        <dbReference type="Google" id="ProtNLM"/>
    </source>
</evidence>
<sequence>MNPHDTAKRPGAHLVSEEFGVEDPWALSDDHPPRHPLYLVGRMVAEAARDVDELHDELTRVAQSAIELLEPVGRGDHADKRDWQGILRATGPQIELLAARRSAAYQQLTRAVTTYHRLLPGFGAEPASEVPFQSLSLAAERASGRDDDWAIASGRQLAALEAVAAGSLRFHQSAVYGHTWLSDGDGNRPKVLAETAKRLIADGLLKKDTSTSLYRPGQLLSLTPRGEQALQVFRTTAPRVSAALSRSSPASAPGSAGSDPTRASPVGTTAKPSRSR</sequence>
<dbReference type="EMBL" id="JAVREY010000056">
    <property type="protein sequence ID" value="MDT0467580.1"/>
    <property type="molecule type" value="Genomic_DNA"/>
</dbReference>
<evidence type="ECO:0000313" key="2">
    <source>
        <dbReference type="EMBL" id="MDT0467580.1"/>
    </source>
</evidence>
<dbReference type="Proteomes" id="UP001183809">
    <property type="component" value="Unassembled WGS sequence"/>
</dbReference>
<organism evidence="2 3">
    <name type="scientific">Streptomyces gibsoniae</name>
    <dbReference type="NCBI Taxonomy" id="3075529"/>
    <lineage>
        <taxon>Bacteria</taxon>
        <taxon>Bacillati</taxon>
        <taxon>Actinomycetota</taxon>
        <taxon>Actinomycetes</taxon>
        <taxon>Kitasatosporales</taxon>
        <taxon>Streptomycetaceae</taxon>
        <taxon>Streptomyces</taxon>
    </lineage>
</organism>